<dbReference type="GO" id="GO:0000166">
    <property type="term" value="F:nucleotide binding"/>
    <property type="evidence" value="ECO:0007669"/>
    <property type="project" value="UniProtKB-KW"/>
</dbReference>
<keyword evidence="7" id="KW-0560">Oxidoreductase</keyword>
<dbReference type="AlphaFoldDB" id="A0A1V1I2D1"/>
<accession>A0A1V1I2D1</accession>
<dbReference type="NCBIfam" id="TIGR03905">
    <property type="entry name" value="TIGR03905_4_Cys"/>
    <property type="match status" value="1"/>
</dbReference>
<dbReference type="EC" id="1.17.4.1" evidence="2"/>
<dbReference type="InterPro" id="IPR024434">
    <property type="entry name" value="TSCPD_dom"/>
</dbReference>
<organism evidence="7 8">
    <name type="scientific">Romboutsia ilealis</name>
    <dbReference type="NCBI Taxonomy" id="1115758"/>
    <lineage>
        <taxon>Bacteria</taxon>
        <taxon>Bacillati</taxon>
        <taxon>Bacillota</taxon>
        <taxon>Clostridia</taxon>
        <taxon>Peptostreptococcales</taxon>
        <taxon>Peptostreptococcaceae</taxon>
        <taxon>Romboutsia</taxon>
    </lineage>
</organism>
<dbReference type="GO" id="GO:0071897">
    <property type="term" value="P:DNA biosynthetic process"/>
    <property type="evidence" value="ECO:0007669"/>
    <property type="project" value="UniProtKB-KW"/>
</dbReference>
<comment type="catalytic activity">
    <reaction evidence="5">
        <text>a 2'-deoxyribonucleoside 5'-diphosphate + [thioredoxin]-disulfide + H2O = a ribonucleoside 5'-diphosphate + [thioredoxin]-dithiol</text>
        <dbReference type="Rhea" id="RHEA:23252"/>
        <dbReference type="Rhea" id="RHEA-COMP:10698"/>
        <dbReference type="Rhea" id="RHEA-COMP:10700"/>
        <dbReference type="ChEBI" id="CHEBI:15377"/>
        <dbReference type="ChEBI" id="CHEBI:29950"/>
        <dbReference type="ChEBI" id="CHEBI:50058"/>
        <dbReference type="ChEBI" id="CHEBI:57930"/>
        <dbReference type="ChEBI" id="CHEBI:73316"/>
        <dbReference type="EC" id="1.17.4.1"/>
    </reaction>
</comment>
<keyword evidence="4" id="KW-0547">Nucleotide-binding</keyword>
<dbReference type="RefSeq" id="WP_180701897.1">
    <property type="nucleotide sequence ID" value="NZ_CAONDH010000011.1"/>
</dbReference>
<comment type="similarity">
    <text evidence="1">Belongs to the ribonucleoside diphosphate reductase class-2 family.</text>
</comment>
<reference evidence="7 8" key="1">
    <citation type="submission" date="2014-04" db="EMBL/GenBank/DDBJ databases">
        <authorList>
            <person name="Hornung B.V."/>
        </authorList>
    </citation>
    <scope>NUCLEOTIDE SEQUENCE [LARGE SCALE GENOMIC DNA]</scope>
    <source>
        <strain evidence="7 8">CRIB</strain>
    </source>
</reference>
<evidence type="ECO:0000313" key="7">
    <source>
        <dbReference type="EMBL" id="CED94368.1"/>
    </source>
</evidence>
<dbReference type="GO" id="GO:0004748">
    <property type="term" value="F:ribonucleoside-diphosphate reductase activity, thioredoxin disulfide as acceptor"/>
    <property type="evidence" value="ECO:0007669"/>
    <property type="project" value="UniProtKB-EC"/>
</dbReference>
<protein>
    <recommendedName>
        <fullName evidence="2">ribonucleoside-diphosphate reductase</fullName>
        <ecNumber evidence="2">1.17.4.1</ecNumber>
    </recommendedName>
</protein>
<dbReference type="Pfam" id="PF12637">
    <property type="entry name" value="TSCPD"/>
    <property type="match status" value="1"/>
</dbReference>
<evidence type="ECO:0000256" key="2">
    <source>
        <dbReference type="ARBA" id="ARBA00012274"/>
    </source>
</evidence>
<evidence type="ECO:0000256" key="5">
    <source>
        <dbReference type="ARBA" id="ARBA00047754"/>
    </source>
</evidence>
<evidence type="ECO:0000256" key="4">
    <source>
        <dbReference type="ARBA" id="ARBA00022741"/>
    </source>
</evidence>
<evidence type="ECO:0000313" key="8">
    <source>
        <dbReference type="Proteomes" id="UP000245622"/>
    </source>
</evidence>
<dbReference type="EMBL" id="LN555523">
    <property type="protein sequence ID" value="CED94368.1"/>
    <property type="molecule type" value="Genomic_DNA"/>
</dbReference>
<evidence type="ECO:0000259" key="6">
    <source>
        <dbReference type="Pfam" id="PF12637"/>
    </source>
</evidence>
<proteinExistence type="inferred from homology"/>
<gene>
    <name evidence="7" type="ORF">CRIB_1761</name>
</gene>
<name>A0A1V1I2D1_9FIRM</name>
<keyword evidence="8" id="KW-1185">Reference proteome</keyword>
<evidence type="ECO:0000256" key="3">
    <source>
        <dbReference type="ARBA" id="ARBA00022634"/>
    </source>
</evidence>
<dbReference type="GeneID" id="82205793"/>
<evidence type="ECO:0000256" key="1">
    <source>
        <dbReference type="ARBA" id="ARBA00007405"/>
    </source>
</evidence>
<sequence length="85" mass="9717">MYRYYTKGVCSKSILMDIEGEILKDVIFEGGCSGNLIGIKHLIEGKSIDEIIKEFEDIPCKNRRTSCPDQLAKALKIYKKYVLNK</sequence>
<dbReference type="KEGG" id="ril:CRIB_1761"/>
<dbReference type="InterPro" id="IPR023806">
    <property type="entry name" value="CHP03905"/>
</dbReference>
<keyword evidence="3" id="KW-0237">DNA synthesis</keyword>
<dbReference type="Proteomes" id="UP000245622">
    <property type="component" value="Chromosome 1"/>
</dbReference>
<feature type="domain" description="TSCPD" evidence="6">
    <location>
        <begin position="4"/>
        <end position="78"/>
    </location>
</feature>